<dbReference type="KEGG" id="anf:AQPE_1621"/>
<keyword evidence="6" id="KW-0812">Transmembrane</keyword>
<keyword evidence="9" id="KW-1185">Reference proteome</keyword>
<comment type="subcellular location">
    <subcellularLocation>
        <location evidence="1">Cell membrane</location>
    </subcellularLocation>
</comment>
<dbReference type="CDD" id="cd00761">
    <property type="entry name" value="Glyco_tranf_GTA_type"/>
    <property type="match status" value="1"/>
</dbReference>
<sequence>MEVLAIFTLVFLALRTLISLANLMSRLHLPDKKPISFPKVSVLIPARNEEAVLGRLLDSLEKQDYPDFEVIICDDHSSDNTEEILNWIAGEDERFHWFLGEKLPEDWLGKNFACYQLAKKASGKYLIFLDADVELSTNAITKAVALFQKNGLALLSVFPQQKMESFAERIIVPVMNWILQSLLPMILVQKSKFPSLSAANGQLMMFDAENYRTHQWHSKVRKQNVEDIRLARMIKSEGFKIAVLLGDNDVFCRMYRSFDEAVVGFSRNIHEYFGGRRIVMLAFWLIVCFGPFIVFFSFGWWFLGLFVILVLANRFFISLACRQNVFLSVLLHPLQMISFTFIVFHHIFRRIKKETTWKGRKIKL</sequence>
<evidence type="ECO:0000256" key="4">
    <source>
        <dbReference type="ARBA" id="ARBA00022679"/>
    </source>
</evidence>
<keyword evidence="6" id="KW-1133">Transmembrane helix</keyword>
<keyword evidence="4 8" id="KW-0808">Transferase</keyword>
<name>A0A5K7S7B8_9BACT</name>
<evidence type="ECO:0000256" key="6">
    <source>
        <dbReference type="SAM" id="Phobius"/>
    </source>
</evidence>
<evidence type="ECO:0000313" key="8">
    <source>
        <dbReference type="EMBL" id="BBE17471.1"/>
    </source>
</evidence>
<dbReference type="RefSeq" id="WP_318350464.1">
    <property type="nucleotide sequence ID" value="NZ_AP018694.1"/>
</dbReference>
<keyword evidence="3" id="KW-0328">Glycosyltransferase</keyword>
<dbReference type="PANTHER" id="PTHR43646:SF2">
    <property type="entry name" value="GLYCOSYLTRANSFERASE 2-LIKE DOMAIN-CONTAINING PROTEIN"/>
    <property type="match status" value="1"/>
</dbReference>
<dbReference type="GO" id="GO:0016757">
    <property type="term" value="F:glycosyltransferase activity"/>
    <property type="evidence" value="ECO:0007669"/>
    <property type="project" value="UniProtKB-KW"/>
</dbReference>
<dbReference type="InterPro" id="IPR001173">
    <property type="entry name" value="Glyco_trans_2-like"/>
</dbReference>
<dbReference type="PANTHER" id="PTHR43646">
    <property type="entry name" value="GLYCOSYLTRANSFERASE"/>
    <property type="match status" value="1"/>
</dbReference>
<dbReference type="EMBL" id="AP018694">
    <property type="protein sequence ID" value="BBE17471.1"/>
    <property type="molecule type" value="Genomic_DNA"/>
</dbReference>
<dbReference type="Pfam" id="PF00535">
    <property type="entry name" value="Glycos_transf_2"/>
    <property type="match status" value="1"/>
</dbReference>
<dbReference type="InterPro" id="IPR029044">
    <property type="entry name" value="Nucleotide-diphossugar_trans"/>
</dbReference>
<dbReference type="GO" id="GO:0005886">
    <property type="term" value="C:plasma membrane"/>
    <property type="evidence" value="ECO:0007669"/>
    <property type="project" value="UniProtKB-SubCell"/>
</dbReference>
<evidence type="ECO:0000256" key="3">
    <source>
        <dbReference type="ARBA" id="ARBA00022676"/>
    </source>
</evidence>
<protein>
    <submittedName>
        <fullName evidence="8">Glycosyl transferase in Chlorophyll a cluster</fullName>
    </submittedName>
</protein>
<organism evidence="8 9">
    <name type="scientific">Aquipluma nitroreducens</name>
    <dbReference type="NCBI Taxonomy" id="2010828"/>
    <lineage>
        <taxon>Bacteria</taxon>
        <taxon>Pseudomonadati</taxon>
        <taxon>Bacteroidota</taxon>
        <taxon>Bacteroidia</taxon>
        <taxon>Marinilabiliales</taxon>
        <taxon>Prolixibacteraceae</taxon>
        <taxon>Aquipluma</taxon>
    </lineage>
</organism>
<evidence type="ECO:0000313" key="9">
    <source>
        <dbReference type="Proteomes" id="UP001193389"/>
    </source>
</evidence>
<reference evidence="8" key="1">
    <citation type="journal article" date="2020" name="Int. J. Syst. Evol. Microbiol.">
        <title>Aquipluma nitroreducens gen. nov. sp. nov., a novel facultatively anaerobic bacterium isolated from a freshwater lake.</title>
        <authorList>
            <person name="Watanabe M."/>
            <person name="Kojima H."/>
            <person name="Fukui M."/>
        </authorList>
    </citation>
    <scope>NUCLEOTIDE SEQUENCE</scope>
    <source>
        <strain evidence="8">MeG22</strain>
    </source>
</reference>
<evidence type="ECO:0000256" key="1">
    <source>
        <dbReference type="ARBA" id="ARBA00004236"/>
    </source>
</evidence>
<proteinExistence type="predicted"/>
<feature type="domain" description="Glycosyltransferase 2-like" evidence="7">
    <location>
        <begin position="41"/>
        <end position="206"/>
    </location>
</feature>
<evidence type="ECO:0000259" key="7">
    <source>
        <dbReference type="Pfam" id="PF00535"/>
    </source>
</evidence>
<evidence type="ECO:0000256" key="2">
    <source>
        <dbReference type="ARBA" id="ARBA00022475"/>
    </source>
</evidence>
<evidence type="ECO:0000256" key="5">
    <source>
        <dbReference type="ARBA" id="ARBA00023136"/>
    </source>
</evidence>
<dbReference type="SUPFAM" id="SSF53448">
    <property type="entry name" value="Nucleotide-diphospho-sugar transferases"/>
    <property type="match status" value="1"/>
</dbReference>
<dbReference type="Proteomes" id="UP001193389">
    <property type="component" value="Chromosome"/>
</dbReference>
<dbReference type="AlphaFoldDB" id="A0A5K7S7B8"/>
<keyword evidence="2" id="KW-1003">Cell membrane</keyword>
<feature type="transmembrane region" description="Helical" evidence="6">
    <location>
        <begin position="281"/>
        <end position="312"/>
    </location>
</feature>
<gene>
    <name evidence="8" type="ORF">AQPE_1621</name>
</gene>
<accession>A0A5K7S7B8</accession>
<keyword evidence="5 6" id="KW-0472">Membrane</keyword>
<feature type="transmembrane region" description="Helical" evidence="6">
    <location>
        <begin position="324"/>
        <end position="348"/>
    </location>
</feature>
<dbReference type="Gene3D" id="3.90.550.10">
    <property type="entry name" value="Spore Coat Polysaccharide Biosynthesis Protein SpsA, Chain A"/>
    <property type="match status" value="1"/>
</dbReference>